<gene>
    <name evidence="2" type="ORF">ABMA28_010397</name>
</gene>
<proteinExistence type="predicted"/>
<dbReference type="SUPFAM" id="SSF56112">
    <property type="entry name" value="Protein kinase-like (PK-like)"/>
    <property type="match status" value="1"/>
</dbReference>
<comment type="caution">
    <text evidence="2">The sequence shown here is derived from an EMBL/GenBank/DDBJ whole genome shotgun (WGS) entry which is preliminary data.</text>
</comment>
<evidence type="ECO:0000313" key="3">
    <source>
        <dbReference type="Proteomes" id="UP001549921"/>
    </source>
</evidence>
<dbReference type="InterPro" id="IPR011009">
    <property type="entry name" value="Kinase-like_dom_sf"/>
</dbReference>
<dbReference type="InterPro" id="IPR015897">
    <property type="entry name" value="CHK_kinase-like"/>
</dbReference>
<dbReference type="Gene3D" id="3.90.1200.10">
    <property type="match status" value="1"/>
</dbReference>
<evidence type="ECO:0000313" key="2">
    <source>
        <dbReference type="EMBL" id="KAL0811137.1"/>
    </source>
</evidence>
<accession>A0ABD0SBE5</accession>
<dbReference type="SMART" id="SM00587">
    <property type="entry name" value="CHK"/>
    <property type="match status" value="1"/>
</dbReference>
<dbReference type="PANTHER" id="PTHR11012:SF57">
    <property type="entry name" value="LD10016P"/>
    <property type="match status" value="1"/>
</dbReference>
<name>A0ABD0SBE5_LOXSC</name>
<reference evidence="2 3" key="1">
    <citation type="submission" date="2024-06" db="EMBL/GenBank/DDBJ databases">
        <title>A chromosome-level genome assembly of beet webworm, Loxostege sticticalis.</title>
        <authorList>
            <person name="Zhang Y."/>
        </authorList>
    </citation>
    <scope>NUCLEOTIDE SEQUENCE [LARGE SCALE GENOMIC DNA]</scope>
    <source>
        <strain evidence="2">AQ028</strain>
        <tissue evidence="2">Male pupae</tissue>
    </source>
</reference>
<organism evidence="2 3">
    <name type="scientific">Loxostege sticticalis</name>
    <name type="common">Beet webworm moth</name>
    <dbReference type="NCBI Taxonomy" id="481309"/>
    <lineage>
        <taxon>Eukaryota</taxon>
        <taxon>Metazoa</taxon>
        <taxon>Ecdysozoa</taxon>
        <taxon>Arthropoda</taxon>
        <taxon>Hexapoda</taxon>
        <taxon>Insecta</taxon>
        <taxon>Pterygota</taxon>
        <taxon>Neoptera</taxon>
        <taxon>Endopterygota</taxon>
        <taxon>Lepidoptera</taxon>
        <taxon>Glossata</taxon>
        <taxon>Ditrysia</taxon>
        <taxon>Pyraloidea</taxon>
        <taxon>Crambidae</taxon>
        <taxon>Pyraustinae</taxon>
        <taxon>Loxostege</taxon>
    </lineage>
</organism>
<dbReference type="Pfam" id="PF02958">
    <property type="entry name" value="EcKL"/>
    <property type="match status" value="1"/>
</dbReference>
<dbReference type="Proteomes" id="UP001549921">
    <property type="component" value="Unassembled WGS sequence"/>
</dbReference>
<dbReference type="AlphaFoldDB" id="A0ABD0SBE5"/>
<dbReference type="EMBL" id="JBEDNZ010000025">
    <property type="protein sequence ID" value="KAL0811138.1"/>
    <property type="molecule type" value="Genomic_DNA"/>
</dbReference>
<dbReference type="PANTHER" id="PTHR11012">
    <property type="entry name" value="PROTEIN KINASE-LIKE DOMAIN-CONTAINING"/>
    <property type="match status" value="1"/>
</dbReference>
<feature type="domain" description="CHK kinase-like" evidence="1">
    <location>
        <begin position="139"/>
        <end position="333"/>
    </location>
</feature>
<dbReference type="InterPro" id="IPR004119">
    <property type="entry name" value="EcKL"/>
</dbReference>
<dbReference type="EMBL" id="JBEDNZ010000025">
    <property type="protein sequence ID" value="KAL0811137.1"/>
    <property type="molecule type" value="Genomic_DNA"/>
</dbReference>
<sequence>MSNEDQRSLTHVSPVLTAEALSKALSDWFKESFTFTHWEYVGDTGKGDSYLSDLMRIRIYGNDQHGVSKRVQVILKTMPGSVARRLTFKSHEFFQNEINFYVKVLPALLEFQSKKTLTEPFDGCVKLFFAHCDGTNDVICLEDASLENYGSAVRQEGIDLAHCQQTLKSLAKFHAISFAMKDQNPEEFEDISHHIFEAYYHERLRNFYRRFWKRISGIAIDAVEREYPNSVYVEKIKQFCVPERYNDMIRAATRSDNGVISHGDSWTNNFLFKYDNGTPVDAKIIDFQVTRCATPVLDVAFVFYACTTQDLRLKHYDELLKFYHDVLSKQILEMDSDPEKLYPWAVFMKEVKKYSFFGLAFSFESTPMIILAPEDALDMEVKGDKKLDIDDVWSIGPIKDAKGRRREADNVVHCVDNGYI</sequence>
<protein>
    <recommendedName>
        <fullName evidence="1">CHK kinase-like domain-containing protein</fullName>
    </recommendedName>
</protein>
<evidence type="ECO:0000259" key="1">
    <source>
        <dbReference type="SMART" id="SM00587"/>
    </source>
</evidence>